<evidence type="ECO:0000256" key="1">
    <source>
        <dbReference type="SAM" id="MobiDB-lite"/>
    </source>
</evidence>
<protein>
    <submittedName>
        <fullName evidence="2">Uncharacterized protein</fullName>
    </submittedName>
</protein>
<gene>
    <name evidence="2" type="ORF">QYM36_001148</name>
</gene>
<feature type="compositionally biased region" description="Acidic residues" evidence="1">
    <location>
        <begin position="69"/>
        <end position="83"/>
    </location>
</feature>
<proteinExistence type="predicted"/>
<sequence length="115" mass="13143">MKITDTVDSEIFITKFWNEFKRNNSVEKTKKNFSDPFAPGPRKDDEAAPEHQPFDECGDFNDIMKADSDEQDPESGIQDEEADIGSPSIERPMTKILRQSNSVMASANLLYYVKY</sequence>
<reference evidence="2" key="1">
    <citation type="submission" date="2023-07" db="EMBL/GenBank/DDBJ databases">
        <title>Chromosome-level genome assembly of Artemia franciscana.</title>
        <authorList>
            <person name="Jo E."/>
        </authorList>
    </citation>
    <scope>NUCLEOTIDE SEQUENCE</scope>
    <source>
        <tissue evidence="2">Whole body</tissue>
    </source>
</reference>
<feature type="compositionally biased region" description="Basic and acidic residues" evidence="1">
    <location>
        <begin position="41"/>
        <end position="54"/>
    </location>
</feature>
<feature type="region of interest" description="Disordered" evidence="1">
    <location>
        <begin position="28"/>
        <end position="92"/>
    </location>
</feature>
<keyword evidence="3" id="KW-1185">Reference proteome</keyword>
<accession>A0AA88IDB5</accession>
<dbReference type="AlphaFoldDB" id="A0AA88IDB5"/>
<dbReference type="Proteomes" id="UP001187531">
    <property type="component" value="Unassembled WGS sequence"/>
</dbReference>
<evidence type="ECO:0000313" key="3">
    <source>
        <dbReference type="Proteomes" id="UP001187531"/>
    </source>
</evidence>
<evidence type="ECO:0000313" key="2">
    <source>
        <dbReference type="EMBL" id="KAK2724551.1"/>
    </source>
</evidence>
<comment type="caution">
    <text evidence="2">The sequence shown here is derived from an EMBL/GenBank/DDBJ whole genome shotgun (WGS) entry which is preliminary data.</text>
</comment>
<name>A0AA88IDB5_ARTSF</name>
<dbReference type="EMBL" id="JAVRJZ010000003">
    <property type="protein sequence ID" value="KAK2724551.1"/>
    <property type="molecule type" value="Genomic_DNA"/>
</dbReference>
<organism evidence="2 3">
    <name type="scientific">Artemia franciscana</name>
    <name type="common">Brine shrimp</name>
    <name type="synonym">Artemia sanfranciscana</name>
    <dbReference type="NCBI Taxonomy" id="6661"/>
    <lineage>
        <taxon>Eukaryota</taxon>
        <taxon>Metazoa</taxon>
        <taxon>Ecdysozoa</taxon>
        <taxon>Arthropoda</taxon>
        <taxon>Crustacea</taxon>
        <taxon>Branchiopoda</taxon>
        <taxon>Anostraca</taxon>
        <taxon>Artemiidae</taxon>
        <taxon>Artemia</taxon>
    </lineage>
</organism>